<evidence type="ECO:0000256" key="15">
    <source>
        <dbReference type="SAM" id="Phobius"/>
    </source>
</evidence>
<evidence type="ECO:0000259" key="17">
    <source>
        <dbReference type="PROSITE" id="PS51846"/>
    </source>
</evidence>
<evidence type="ECO:0000256" key="12">
    <source>
        <dbReference type="ARBA" id="ARBA00039818"/>
    </source>
</evidence>
<dbReference type="Proteomes" id="UP001231616">
    <property type="component" value="Unassembled WGS sequence"/>
</dbReference>
<evidence type="ECO:0000256" key="11">
    <source>
        <dbReference type="ARBA" id="ARBA00038280"/>
    </source>
</evidence>
<evidence type="ECO:0000256" key="14">
    <source>
        <dbReference type="PROSITE-ProRule" id="PRU01193"/>
    </source>
</evidence>
<evidence type="ECO:0000256" key="9">
    <source>
        <dbReference type="ARBA" id="ARBA00023136"/>
    </source>
</evidence>
<dbReference type="Gene3D" id="3.10.580.10">
    <property type="entry name" value="CBS-domain"/>
    <property type="match status" value="1"/>
</dbReference>
<feature type="domain" description="CBS" evidence="16">
    <location>
        <begin position="284"/>
        <end position="343"/>
    </location>
</feature>
<comment type="similarity">
    <text evidence="11">Belongs to the UPF0053 family. PaeA subfamily.</text>
</comment>
<keyword evidence="3" id="KW-1003">Cell membrane</keyword>
<dbReference type="PROSITE" id="PS51371">
    <property type="entry name" value="CBS"/>
    <property type="match status" value="1"/>
</dbReference>
<dbReference type="Pfam" id="PF01595">
    <property type="entry name" value="CNNM"/>
    <property type="match status" value="1"/>
</dbReference>
<dbReference type="SUPFAM" id="SSF54631">
    <property type="entry name" value="CBS-domain pair"/>
    <property type="match status" value="1"/>
</dbReference>
<keyword evidence="7 14" id="KW-1133">Transmembrane helix</keyword>
<sequence>MTTLELMLLMLLLVATSSFFSMSEIALAASRKMRLRLMASDGDVRAEKVLLLQEQPGNFFTVVQIGLNAVAILGGILGEAAFTPHFINLLSHFTDASWVPVVSFALSVFVITALFILFADLMPKRLAMIAPEKIAVRVVHSMLWLILLLKPLVWLFNGLANFIFSVFRVPTLRKDDITPEDIIAMMDAGAQAGVLQVQEHQLLENVFDMESRTVTSAMTARESLIFFTHDESQAGIKAKIAEHPHSKFIVCDQVLDRVVGYVDSRDILMQVLHEQPISLSKEGIVRTPLIIPDTLSLYEVLEQFKSSGLDFAIIMNEYALVVGIITLKDVMSIVMGELVHSDEEQIIKRDQDSWLVEGLTPLADVMRVLAIDSFPHPQNYETIAGFMMYTLKKIPKRTDFVLHAGYKFEVVDIDSYKIDQLLVTRIGTIEQPFDSKSNPTEP</sequence>
<dbReference type="InterPro" id="IPR036318">
    <property type="entry name" value="FAD-bd_PCMH-like_sf"/>
</dbReference>
<dbReference type="CDD" id="cd04590">
    <property type="entry name" value="CBS_pair_CorC_HlyC_assoc"/>
    <property type="match status" value="1"/>
</dbReference>
<dbReference type="InterPro" id="IPR002550">
    <property type="entry name" value="CNNM"/>
</dbReference>
<proteinExistence type="inferred from homology"/>
<feature type="transmembrane region" description="Helical" evidence="15">
    <location>
        <begin position="6"/>
        <end position="29"/>
    </location>
</feature>
<dbReference type="SUPFAM" id="SSF56176">
    <property type="entry name" value="FAD-binding/transporter-associated domain-like"/>
    <property type="match status" value="1"/>
</dbReference>
<comment type="caution">
    <text evidence="18">The sequence shown here is derived from an EMBL/GenBank/DDBJ whole genome shotgun (WGS) entry which is preliminary data.</text>
</comment>
<dbReference type="SMART" id="SM00116">
    <property type="entry name" value="CBS"/>
    <property type="match status" value="2"/>
</dbReference>
<evidence type="ECO:0000256" key="10">
    <source>
        <dbReference type="ARBA" id="ARBA00037177"/>
    </source>
</evidence>
<evidence type="ECO:0000256" key="13">
    <source>
        <dbReference type="PROSITE-ProRule" id="PRU00703"/>
    </source>
</evidence>
<dbReference type="InterPro" id="IPR016169">
    <property type="entry name" value="FAD-bd_PCMH_sub2"/>
</dbReference>
<dbReference type="Pfam" id="PF03471">
    <property type="entry name" value="CorC_HlyC"/>
    <property type="match status" value="1"/>
</dbReference>
<keyword evidence="2" id="KW-0813">Transport</keyword>
<dbReference type="Gene3D" id="3.30.465.10">
    <property type="match status" value="1"/>
</dbReference>
<dbReference type="InterPro" id="IPR044751">
    <property type="entry name" value="Ion_transp-like_CBS"/>
</dbReference>
<organism evidence="18 19">
    <name type="scientific">Alkalimonas collagenimarina</name>
    <dbReference type="NCBI Taxonomy" id="400390"/>
    <lineage>
        <taxon>Bacteria</taxon>
        <taxon>Pseudomonadati</taxon>
        <taxon>Pseudomonadota</taxon>
        <taxon>Gammaproteobacteria</taxon>
        <taxon>Alkalimonas</taxon>
    </lineage>
</organism>
<feature type="transmembrane region" description="Helical" evidence="15">
    <location>
        <begin position="98"/>
        <end position="121"/>
    </location>
</feature>
<keyword evidence="8 13" id="KW-0129">CBS domain</keyword>
<evidence type="ECO:0000259" key="16">
    <source>
        <dbReference type="PROSITE" id="PS51371"/>
    </source>
</evidence>
<dbReference type="InterPro" id="IPR046342">
    <property type="entry name" value="CBS_dom_sf"/>
</dbReference>
<dbReference type="InterPro" id="IPR005170">
    <property type="entry name" value="Transptr-assoc_dom"/>
</dbReference>
<gene>
    <name evidence="18" type="ORF">Q3O60_04405</name>
</gene>
<dbReference type="RefSeq" id="WP_305892700.1">
    <property type="nucleotide sequence ID" value="NZ_JAUZVZ010000005.1"/>
</dbReference>
<keyword evidence="9 14" id="KW-0472">Membrane</keyword>
<reference evidence="18 19" key="1">
    <citation type="submission" date="2023-08" db="EMBL/GenBank/DDBJ databases">
        <authorList>
            <person name="Joshi A."/>
            <person name="Thite S."/>
        </authorList>
    </citation>
    <scope>NUCLEOTIDE SEQUENCE [LARGE SCALE GENOMIC DNA]</scope>
    <source>
        <strain evidence="18 19">AC40</strain>
    </source>
</reference>
<evidence type="ECO:0000256" key="3">
    <source>
        <dbReference type="ARBA" id="ARBA00022475"/>
    </source>
</evidence>
<evidence type="ECO:0000256" key="8">
    <source>
        <dbReference type="ARBA" id="ARBA00023122"/>
    </source>
</evidence>
<dbReference type="InterPro" id="IPR000644">
    <property type="entry name" value="CBS_dom"/>
</dbReference>
<dbReference type="EMBL" id="JAUZVZ010000005">
    <property type="protein sequence ID" value="MDP4535430.1"/>
    <property type="molecule type" value="Genomic_DNA"/>
</dbReference>
<evidence type="ECO:0000256" key="6">
    <source>
        <dbReference type="ARBA" id="ARBA00022737"/>
    </source>
</evidence>
<accession>A0ABT9GWJ1</accession>
<evidence type="ECO:0000256" key="1">
    <source>
        <dbReference type="ARBA" id="ARBA00004429"/>
    </source>
</evidence>
<name>A0ABT9GWJ1_9GAMM</name>
<evidence type="ECO:0000313" key="18">
    <source>
        <dbReference type="EMBL" id="MDP4535430.1"/>
    </source>
</evidence>
<keyword evidence="6" id="KW-0677">Repeat</keyword>
<dbReference type="PANTHER" id="PTHR22777:SF16">
    <property type="entry name" value="POLYAMINE EXPORT PROTEIN"/>
    <property type="match status" value="1"/>
</dbReference>
<evidence type="ECO:0000256" key="7">
    <source>
        <dbReference type="ARBA" id="ARBA00022989"/>
    </source>
</evidence>
<dbReference type="Pfam" id="PF00571">
    <property type="entry name" value="CBS"/>
    <property type="match status" value="1"/>
</dbReference>
<keyword evidence="19" id="KW-1185">Reference proteome</keyword>
<evidence type="ECO:0000313" key="19">
    <source>
        <dbReference type="Proteomes" id="UP001231616"/>
    </source>
</evidence>
<feature type="transmembrane region" description="Helical" evidence="15">
    <location>
        <begin position="58"/>
        <end position="78"/>
    </location>
</feature>
<keyword evidence="4" id="KW-0997">Cell inner membrane</keyword>
<evidence type="ECO:0000256" key="2">
    <source>
        <dbReference type="ARBA" id="ARBA00022448"/>
    </source>
</evidence>
<keyword evidence="5 14" id="KW-0812">Transmembrane</keyword>
<feature type="domain" description="CNNM transmembrane" evidence="17">
    <location>
        <begin position="1"/>
        <end position="199"/>
    </location>
</feature>
<feature type="transmembrane region" description="Helical" evidence="15">
    <location>
        <begin position="142"/>
        <end position="164"/>
    </location>
</feature>
<comment type="subcellular location">
    <subcellularLocation>
        <location evidence="1">Cell inner membrane</location>
        <topology evidence="1">Multi-pass membrane protein</topology>
    </subcellularLocation>
</comment>
<comment type="function">
    <text evidence="10">Involved in cadaverine and putrescine tolerance in stationary phase. May facilitate the efflux of both cadaverine and putrescine from the cytoplasm, reducing potentially toxic levels under certain stress conditions.</text>
</comment>
<protein>
    <recommendedName>
        <fullName evidence="12">Polyamine export protein</fullName>
    </recommendedName>
</protein>
<dbReference type="PANTHER" id="PTHR22777">
    <property type="entry name" value="HEMOLYSIN-RELATED"/>
    <property type="match status" value="1"/>
</dbReference>
<dbReference type="SMART" id="SM01091">
    <property type="entry name" value="CorC_HlyC"/>
    <property type="match status" value="1"/>
</dbReference>
<dbReference type="PROSITE" id="PS51846">
    <property type="entry name" value="CNNM"/>
    <property type="match status" value="1"/>
</dbReference>
<evidence type="ECO:0000256" key="5">
    <source>
        <dbReference type="ARBA" id="ARBA00022692"/>
    </source>
</evidence>
<evidence type="ECO:0000256" key="4">
    <source>
        <dbReference type="ARBA" id="ARBA00022519"/>
    </source>
</evidence>